<keyword evidence="2" id="KW-1185">Reference proteome</keyword>
<dbReference type="RefSeq" id="YP_010644434.1">
    <property type="nucleotide sequence ID" value="NC_070625.1"/>
</dbReference>
<accession>A0A5P8PHY7</accession>
<evidence type="ECO:0000313" key="1">
    <source>
        <dbReference type="EMBL" id="QFR56336.1"/>
    </source>
</evidence>
<sequence>MKKVDSDTLIEMIDPVILVQFDGKRDRILVPVDNFSYNFDGVEHPVPHLSLYQIWKQVMKMFGLNEGTTAITIDVWEELDLHGTIYRYHGENYSWYKHGETRGYA</sequence>
<dbReference type="GeneID" id="77850660"/>
<protein>
    <submittedName>
        <fullName evidence="1">Uncharacterized protein</fullName>
    </submittedName>
</protein>
<reference evidence="1 2" key="1">
    <citation type="submission" date="2019-07" db="EMBL/GenBank/DDBJ databases">
        <authorList>
            <person name="Tomko B.E."/>
            <person name="Krukonis G.P."/>
            <person name="Delesalle V.A."/>
        </authorList>
    </citation>
    <scope>NUCLEOTIDE SEQUENCE [LARGE SCALE GENOMIC DNA]</scope>
</reference>
<dbReference type="Proteomes" id="UP000326995">
    <property type="component" value="Segment"/>
</dbReference>
<gene>
    <name evidence="1" type="primary">33</name>
    <name evidence="1" type="ORF">049ML001_33</name>
</gene>
<dbReference type="KEGG" id="vg:77850660"/>
<dbReference type="EMBL" id="MN176227">
    <property type="protein sequence ID" value="QFR56336.1"/>
    <property type="molecule type" value="Genomic_DNA"/>
</dbReference>
<proteinExistence type="predicted"/>
<name>A0A5P8PHY7_9CAUD</name>
<evidence type="ECO:0000313" key="2">
    <source>
        <dbReference type="Proteomes" id="UP000326995"/>
    </source>
</evidence>
<organism evidence="1 2">
    <name type="scientific">Bacillus phage 049ML001</name>
    <dbReference type="NCBI Taxonomy" id="2601660"/>
    <lineage>
        <taxon>Viruses</taxon>
        <taxon>Duplodnaviria</taxon>
        <taxon>Heunggongvirae</taxon>
        <taxon>Uroviricota</taxon>
        <taxon>Caudoviricetes</taxon>
        <taxon>Trautnerviridae</taxon>
        <taxon>Polsinellivirinae</taxon>
        <taxon>Rivavirus</taxon>
        <taxon>Rivavirus rv049ML001</taxon>
    </lineage>
</organism>